<name>A0A9X7Z8H7_9BACL</name>
<gene>
    <name evidence="1" type="ORF">JZ786_05325</name>
</gene>
<dbReference type="Proteomes" id="UP000663505">
    <property type="component" value="Chromosome"/>
</dbReference>
<evidence type="ECO:0000313" key="2">
    <source>
        <dbReference type="Proteomes" id="UP000663505"/>
    </source>
</evidence>
<dbReference type="RefSeq" id="WP_206657745.1">
    <property type="nucleotide sequence ID" value="NZ_CP071182.1"/>
</dbReference>
<dbReference type="KEGG" id="afx:JZ786_05325"/>
<proteinExistence type="predicted"/>
<organism evidence="1 2">
    <name type="scientific">Alicyclobacillus mengziensis</name>
    <dbReference type="NCBI Taxonomy" id="2931921"/>
    <lineage>
        <taxon>Bacteria</taxon>
        <taxon>Bacillati</taxon>
        <taxon>Bacillota</taxon>
        <taxon>Bacilli</taxon>
        <taxon>Bacillales</taxon>
        <taxon>Alicyclobacillaceae</taxon>
        <taxon>Alicyclobacillus</taxon>
    </lineage>
</organism>
<evidence type="ECO:0000313" key="1">
    <source>
        <dbReference type="EMBL" id="QSO48410.1"/>
    </source>
</evidence>
<accession>A0A9X7Z8H7</accession>
<protein>
    <submittedName>
        <fullName evidence="1">Uncharacterized protein</fullName>
    </submittedName>
</protein>
<keyword evidence="2" id="KW-1185">Reference proteome</keyword>
<reference evidence="1 2" key="1">
    <citation type="submission" date="2021-02" db="EMBL/GenBank/DDBJ databases">
        <title>Alicyclobacillus curvatus sp. nov. and Alicyclobacillus mengziensis sp. nov., two acidophilic bacteria isolated from acid mine drainage.</title>
        <authorList>
            <person name="Huang Y."/>
        </authorList>
    </citation>
    <scope>NUCLEOTIDE SEQUENCE [LARGE SCALE GENOMIC DNA]</scope>
    <source>
        <strain evidence="1 2">S30H14</strain>
    </source>
</reference>
<sequence>MGYNIYYEGTVNIDKPLDEETCRIIRGLGETRRMIWDTDKLEQDGIARKEDIGYFGEFFFGFPDVKPKKQRELEERYVIDHNCPPPGQPALWGVWTVTEDREALVWNRNEKSYCGHEWLQYLVKRVLAPRGYCTSGIVNWFTEDSWNGNKWHTIVDGTSVRKHRGYSKQQKEPDIDAWYQEEIESYHQYHQNWLKNLMENGTEFLHERKPSSSDDTDAETVLSFNVCVDDDIIQVTFDRSRIYSAKYLYKNLRRDGDQITHDERTDSEAQIEDPDVPMRTQAVIERYMSMHPDFLQDAFW</sequence>
<dbReference type="EMBL" id="CP071182">
    <property type="protein sequence ID" value="QSO48410.1"/>
    <property type="molecule type" value="Genomic_DNA"/>
</dbReference>
<dbReference type="AlphaFoldDB" id="A0A9X7Z8H7"/>